<gene>
    <name evidence="4" type="ORF">GP486_004929</name>
</gene>
<dbReference type="EMBL" id="JAGHQM010000853">
    <property type="protein sequence ID" value="KAH0558412.1"/>
    <property type="molecule type" value="Genomic_DNA"/>
</dbReference>
<evidence type="ECO:0000256" key="1">
    <source>
        <dbReference type="SAM" id="MobiDB-lite"/>
    </source>
</evidence>
<reference evidence="4" key="1">
    <citation type="submission" date="2021-03" db="EMBL/GenBank/DDBJ databases">
        <title>Comparative genomics and phylogenomic investigation of the class Geoglossomycetes provide insights into ecological specialization and systematics.</title>
        <authorList>
            <person name="Melie T."/>
            <person name="Pirro S."/>
            <person name="Miller A.N."/>
            <person name="Quandt A."/>
        </authorList>
    </citation>
    <scope>NUCLEOTIDE SEQUENCE</scope>
    <source>
        <strain evidence="4">CAQ_001_2017</strain>
    </source>
</reference>
<sequence>MLVRSFVAIFAASALSSFSHLAIASEEPVITPAPSLTRDRDATKVEVSVDRQSDAQNRELKARTPGEDLGAQALEVRDFVASCGYNYVDCNDGTCCFSGEVCYKSGTQSKCRYAGFGDYSIDINSILDSLSAMMSDFPAEFGDYLTDIPTNSASLSAYIASLTSAEFAAFHTNGPSATKSANSNSRGSNSAAFQTDGSSNAPKKGLSGGAIGGIVAGVILILAAIAGALTFVLFRRNRKKQQAAAAIPPQPQQPPQMDQPGYPSQSTAPPTPRTVYSQVAPPYPGIENGAYAQQQQNPGTDYYKPPIPGAQETLGDFKQQGTYVPPPVGQQELPVPAPGTVQGQQQQWHQHPPPQNPHELTISPMPVQQQWQPPQSPLSPQPPQPPYPIPAGSGHNNPVYEMDTGLAR</sequence>
<feature type="compositionally biased region" description="Low complexity" evidence="1">
    <location>
        <begin position="363"/>
        <end position="373"/>
    </location>
</feature>
<feature type="transmembrane region" description="Helical" evidence="2">
    <location>
        <begin position="210"/>
        <end position="234"/>
    </location>
</feature>
<evidence type="ECO:0000256" key="3">
    <source>
        <dbReference type="SAM" id="SignalP"/>
    </source>
</evidence>
<name>A0A9P8LA58_9PEZI</name>
<feature type="chain" id="PRO_5040430513" evidence="3">
    <location>
        <begin position="25"/>
        <end position="408"/>
    </location>
</feature>
<evidence type="ECO:0000256" key="2">
    <source>
        <dbReference type="SAM" id="Phobius"/>
    </source>
</evidence>
<feature type="compositionally biased region" description="Low complexity" evidence="1">
    <location>
        <begin position="338"/>
        <end position="350"/>
    </location>
</feature>
<keyword evidence="2" id="KW-0812">Transmembrane</keyword>
<protein>
    <submittedName>
        <fullName evidence="4">Uncharacterized protein</fullName>
    </submittedName>
</protein>
<comment type="caution">
    <text evidence="4">The sequence shown here is derived from an EMBL/GenBank/DDBJ whole genome shotgun (WGS) entry which is preliminary data.</text>
</comment>
<keyword evidence="2" id="KW-1133">Transmembrane helix</keyword>
<organism evidence="4 5">
    <name type="scientific">Trichoglossum hirsutum</name>
    <dbReference type="NCBI Taxonomy" id="265104"/>
    <lineage>
        <taxon>Eukaryota</taxon>
        <taxon>Fungi</taxon>
        <taxon>Dikarya</taxon>
        <taxon>Ascomycota</taxon>
        <taxon>Pezizomycotina</taxon>
        <taxon>Geoglossomycetes</taxon>
        <taxon>Geoglossales</taxon>
        <taxon>Geoglossaceae</taxon>
        <taxon>Trichoglossum</taxon>
    </lineage>
</organism>
<dbReference type="AlphaFoldDB" id="A0A9P8LA58"/>
<feature type="compositionally biased region" description="Low complexity" evidence="1">
    <location>
        <begin position="180"/>
        <end position="192"/>
    </location>
</feature>
<keyword evidence="3" id="KW-0732">Signal</keyword>
<feature type="region of interest" description="Disordered" evidence="1">
    <location>
        <begin position="243"/>
        <end position="408"/>
    </location>
</feature>
<dbReference type="Proteomes" id="UP000750711">
    <property type="component" value="Unassembled WGS sequence"/>
</dbReference>
<keyword evidence="5" id="KW-1185">Reference proteome</keyword>
<feature type="compositionally biased region" description="Pro residues" evidence="1">
    <location>
        <begin position="374"/>
        <end position="389"/>
    </location>
</feature>
<proteinExistence type="predicted"/>
<feature type="signal peptide" evidence="3">
    <location>
        <begin position="1"/>
        <end position="24"/>
    </location>
</feature>
<accession>A0A9P8LA58</accession>
<evidence type="ECO:0000313" key="4">
    <source>
        <dbReference type="EMBL" id="KAH0558412.1"/>
    </source>
</evidence>
<evidence type="ECO:0000313" key="5">
    <source>
        <dbReference type="Proteomes" id="UP000750711"/>
    </source>
</evidence>
<keyword evidence="2" id="KW-0472">Membrane</keyword>
<feature type="region of interest" description="Disordered" evidence="1">
    <location>
        <begin position="176"/>
        <end position="200"/>
    </location>
</feature>